<dbReference type="PANTHER" id="PTHR11236:SF18">
    <property type="entry name" value="AMINODEOXYCHORISMATE SYNTHASE"/>
    <property type="match status" value="1"/>
</dbReference>
<gene>
    <name evidence="7" type="ordered locus">DIP1790</name>
</gene>
<dbReference type="GO" id="GO:0005737">
    <property type="term" value="C:cytoplasm"/>
    <property type="evidence" value="ECO:0007669"/>
    <property type="project" value="TreeGrafter"/>
</dbReference>
<dbReference type="InterPro" id="IPR029062">
    <property type="entry name" value="Class_I_gatase-like"/>
</dbReference>
<evidence type="ECO:0000256" key="2">
    <source>
        <dbReference type="ARBA" id="ARBA00013139"/>
    </source>
</evidence>
<accession>Q6NFU6</accession>
<dbReference type="GO" id="GO:0008153">
    <property type="term" value="P:4-aminobenzoate biosynthetic process"/>
    <property type="evidence" value="ECO:0007669"/>
    <property type="project" value="TreeGrafter"/>
</dbReference>
<dbReference type="SUPFAM" id="SSF56322">
    <property type="entry name" value="ADC synthase"/>
    <property type="match status" value="1"/>
</dbReference>
<evidence type="ECO:0000259" key="6">
    <source>
        <dbReference type="Pfam" id="PF00425"/>
    </source>
</evidence>
<dbReference type="GO" id="GO:0046820">
    <property type="term" value="F:4-amino-4-deoxychorismate synthase activity"/>
    <property type="evidence" value="ECO:0007669"/>
    <property type="project" value="UniProtKB-EC"/>
</dbReference>
<dbReference type="CDD" id="cd01743">
    <property type="entry name" value="GATase1_Anthranilate_Synthase"/>
    <property type="match status" value="1"/>
</dbReference>
<comment type="similarity">
    <text evidence="1">In the C-terminal section; belongs to the anthranilate synthase component I family.</text>
</comment>
<keyword evidence="3" id="KW-0808">Transferase</keyword>
<dbReference type="InterPro" id="IPR001544">
    <property type="entry name" value="Aminotrans_IV"/>
</dbReference>
<keyword evidence="4 7" id="KW-0315">Glutamine amidotransferase</keyword>
<reference evidence="7 8" key="1">
    <citation type="journal article" date="2003" name="Nucleic Acids Res.">
        <title>The complete genome sequence and analysis of Corynebacterium diphtheriae NCTC13129.</title>
        <authorList>
            <person name="Cerdeno-Tarraga A.M."/>
            <person name="Efstratiou A."/>
            <person name="Dover L.G."/>
            <person name="Holden M.T.G."/>
            <person name="Pallen M."/>
            <person name="Bentley S.D."/>
            <person name="Besra G.S."/>
            <person name="Churcher C."/>
            <person name="James K.D."/>
            <person name="De Zoysa A."/>
            <person name="Chillingworth T."/>
            <person name="Cronin A."/>
            <person name="Dowd L."/>
            <person name="Feltwell T."/>
            <person name="Hamlin N."/>
            <person name="Holroyd S."/>
            <person name="Jagels K."/>
            <person name="Moule S."/>
            <person name="Quail M.A."/>
            <person name="Rabbinowitsch E."/>
            <person name="Rutherford K."/>
            <person name="Thomson N.R."/>
            <person name="Unwin L."/>
            <person name="Whitehead S."/>
            <person name="Barrell B.G.Parkhill.J."/>
        </authorList>
    </citation>
    <scope>NUCLEOTIDE SEQUENCE [LARGE SCALE GENOMIC DNA]</scope>
    <source>
        <strain evidence="8">ATCC 700971 / NCTC 13129 / Biotype gravis</strain>
    </source>
</reference>
<dbReference type="InterPro" id="IPR006221">
    <property type="entry name" value="TrpG/PapA_dom"/>
</dbReference>
<keyword evidence="8" id="KW-1185">Reference proteome</keyword>
<dbReference type="Pfam" id="PF01063">
    <property type="entry name" value="Aminotran_4"/>
    <property type="match status" value="1"/>
</dbReference>
<dbReference type="PRINTS" id="PR00096">
    <property type="entry name" value="GATASE"/>
</dbReference>
<dbReference type="EC" id="2.6.1.85" evidence="2"/>
<dbReference type="Gene3D" id="3.40.50.880">
    <property type="match status" value="1"/>
</dbReference>
<evidence type="ECO:0000256" key="4">
    <source>
        <dbReference type="ARBA" id="ARBA00022962"/>
    </source>
</evidence>
<feature type="domain" description="Glutamine amidotransferase" evidence="5">
    <location>
        <begin position="9"/>
        <end position="190"/>
    </location>
</feature>
<dbReference type="InterPro" id="IPR017926">
    <property type="entry name" value="GATASE"/>
</dbReference>
<organism evidence="7 8">
    <name type="scientific">Corynebacterium diphtheriae (strain ATCC 700971 / NCTC 13129 / Biotype gravis)</name>
    <dbReference type="NCBI Taxonomy" id="257309"/>
    <lineage>
        <taxon>Bacteria</taxon>
        <taxon>Bacillati</taxon>
        <taxon>Actinomycetota</taxon>
        <taxon>Actinomycetes</taxon>
        <taxon>Mycobacteriales</taxon>
        <taxon>Corynebacteriaceae</taxon>
        <taxon>Corynebacterium</taxon>
    </lineage>
</organism>
<dbReference type="Pfam" id="PF00117">
    <property type="entry name" value="GATase"/>
    <property type="match status" value="1"/>
</dbReference>
<dbReference type="EMBL" id="BX248359">
    <property type="protein sequence ID" value="CAE50320.1"/>
    <property type="molecule type" value="Genomic_DNA"/>
</dbReference>
<dbReference type="Gene3D" id="3.20.10.10">
    <property type="entry name" value="D-amino Acid Aminotransferase, subunit A, domain 2"/>
    <property type="match status" value="1"/>
</dbReference>
<dbReference type="NCBIfam" id="TIGR00566">
    <property type="entry name" value="trpG_papA"/>
    <property type="match status" value="1"/>
</dbReference>
<evidence type="ECO:0000313" key="8">
    <source>
        <dbReference type="Proteomes" id="UP000002198"/>
    </source>
</evidence>
<dbReference type="SUPFAM" id="SSF56752">
    <property type="entry name" value="D-aminoacid aminotransferase-like PLP-dependent enzymes"/>
    <property type="match status" value="1"/>
</dbReference>
<dbReference type="Proteomes" id="UP000002198">
    <property type="component" value="Chromosome"/>
</dbReference>
<sequence>MVMQRAHILVVDNFDSFTYNIVDYLHRCGARTHVVTNNVSPEDIDLDRYHGIVISPGPGHPSVAEDVGISAWVLQTAQCPVLGVCLGMQLMVTSEGGCVDRAPEAVHGRVDTLNIVAADELFAGLPRTFSIVRYHSLAAITVPPSMEVTSSNPEGIVMSIRHRSSPWWGVQFHPESIAGDFGVEIIDRFVDLCTPQYRTDEVELCCSPVELFHALGGRGALLEFEGTAIIAIPSGQVAHHIEELEVSGISVAPEAWAPPGWYGYIGYEANDATFGTAVHAPKPAEFPTTAMMYCTEVIAIRGDRAQITAPSSRWGRLRDAVVAASKSVPTVPSFNPTGIGRLHVRDSRERYMATIERIQEAIRAGETYEVCLTTELFAEVHGEVHPAAMYQALSTAVPAPMRSLVVTDDVAVISASPERFITMNDRMVSSSPIKGTRKRSADREEDRALADDLRTNPKDRAENLMIVDLVRNDLARVCESGSVRVPELCALHSFTTVHQLISTVEGQLRPTSMPIDVLRATFPGGSMTGAPKHRTMHLITELEGKQRGVYSGCIGYIGDDLRTDLAMVIRTVVLTPTTLSYGVGGAIIALSDPAEEWAEITTKSRVLLDLLGQDFPQSLIIDSFLVNDGKTRGLNLHLDRFRTACLEHGYAHHEQLDAFFAEALRSIPATGQWFPRLEATPTELRIALRPAPQLRGTTTLTSVAAVRPTPKYKGLDLDYLAELRCSSTTDDALLVTPAGVIAETTTAAIIAWDGTKWMSMAPARLESVTESLLINSARAQGEMVVTAALTVPEAQKLNLWAVNSLHGVTPVTHIDEVALPSNPQRSALLRGWLSQSEENIAQV</sequence>
<dbReference type="KEGG" id="cdi:DIP1790"/>
<protein>
    <recommendedName>
        <fullName evidence="2">aminodeoxychorismate synthase</fullName>
        <ecNumber evidence="2">2.6.1.85</ecNumber>
    </recommendedName>
</protein>
<dbReference type="InterPro" id="IPR015890">
    <property type="entry name" value="Chorismate_C"/>
</dbReference>
<evidence type="ECO:0000313" key="7">
    <source>
        <dbReference type="EMBL" id="CAE50320.1"/>
    </source>
</evidence>
<evidence type="ECO:0000259" key="5">
    <source>
        <dbReference type="Pfam" id="PF00117"/>
    </source>
</evidence>
<dbReference type="InterPro" id="IPR036038">
    <property type="entry name" value="Aminotransferase-like"/>
</dbReference>
<dbReference type="PROSITE" id="PS51273">
    <property type="entry name" value="GATASE_TYPE_1"/>
    <property type="match status" value="1"/>
</dbReference>
<dbReference type="NCBIfam" id="TIGR00553">
    <property type="entry name" value="pabB"/>
    <property type="match status" value="1"/>
</dbReference>
<dbReference type="GO" id="GO:0000162">
    <property type="term" value="P:L-tryptophan biosynthetic process"/>
    <property type="evidence" value="ECO:0007669"/>
    <property type="project" value="TreeGrafter"/>
</dbReference>
<evidence type="ECO:0000256" key="3">
    <source>
        <dbReference type="ARBA" id="ARBA00022679"/>
    </source>
</evidence>
<dbReference type="AlphaFoldDB" id="Q6NFU6"/>
<name>Q6NFU6_CORDI</name>
<dbReference type="Pfam" id="PF00425">
    <property type="entry name" value="Chorismate_bind"/>
    <property type="match status" value="1"/>
</dbReference>
<dbReference type="InterPro" id="IPR005801">
    <property type="entry name" value="ADC_synthase"/>
</dbReference>
<proteinExistence type="inferred from homology"/>
<dbReference type="InterPro" id="IPR019999">
    <property type="entry name" value="Anth_synth_I-like"/>
</dbReference>
<evidence type="ECO:0000256" key="1">
    <source>
        <dbReference type="ARBA" id="ARBA00005970"/>
    </source>
</evidence>
<dbReference type="PRINTS" id="PR00099">
    <property type="entry name" value="CPSGATASE"/>
</dbReference>
<dbReference type="HOGENOM" id="CLU_006493_0_1_11"/>
<dbReference type="InterPro" id="IPR005802">
    <property type="entry name" value="ADC_synth_comp_1"/>
</dbReference>
<dbReference type="STRING" id="257309.DIP1790"/>
<dbReference type="GO" id="GO:0009396">
    <property type="term" value="P:folic acid-containing compound biosynthetic process"/>
    <property type="evidence" value="ECO:0007669"/>
    <property type="project" value="InterPro"/>
</dbReference>
<dbReference type="InterPro" id="IPR043132">
    <property type="entry name" value="BCAT-like_C"/>
</dbReference>
<dbReference type="Gene3D" id="3.60.120.10">
    <property type="entry name" value="Anthranilate synthase"/>
    <property type="match status" value="1"/>
</dbReference>
<dbReference type="PRINTS" id="PR00097">
    <property type="entry name" value="ANTSNTHASEII"/>
</dbReference>
<feature type="domain" description="Chorismate-utilising enzyme C-terminal" evidence="6">
    <location>
        <begin position="348"/>
        <end position="603"/>
    </location>
</feature>
<dbReference type="SUPFAM" id="SSF52317">
    <property type="entry name" value="Class I glutamine amidotransferase-like"/>
    <property type="match status" value="1"/>
</dbReference>
<dbReference type="MEROPS" id="C26.A25"/>
<dbReference type="PANTHER" id="PTHR11236">
    <property type="entry name" value="AMINOBENZOATE/ANTHRANILATE SYNTHASE"/>
    <property type="match status" value="1"/>
</dbReference>